<proteinExistence type="predicted"/>
<dbReference type="CDD" id="cd00397">
    <property type="entry name" value="DNA_BRE_C"/>
    <property type="match status" value="1"/>
</dbReference>
<feature type="domain" description="Tyr recombinase" evidence="5">
    <location>
        <begin position="200"/>
        <end position="406"/>
    </location>
</feature>
<gene>
    <name evidence="7" type="ORF">NYF23_12820</name>
</gene>
<dbReference type="EMBL" id="CP103416">
    <property type="protein sequence ID" value="UVW34880.1"/>
    <property type="molecule type" value="Genomic_DNA"/>
</dbReference>
<evidence type="ECO:0000259" key="6">
    <source>
        <dbReference type="PROSITE" id="PS51900"/>
    </source>
</evidence>
<evidence type="ECO:0000256" key="1">
    <source>
        <dbReference type="ARBA" id="ARBA00022908"/>
    </source>
</evidence>
<sequence>MPVKQRVVEHIIPKKLALIDRVWTNADQSKTTQTYMARLWQPTVKRYSFIKLESTSVHNAKQECFEHWTKHAGDIKDGRDIGSHHRKLRTFIDEFLEIQRSRARNKQITEKRAQVIGHHLVSLEKFWALESKPTLDELSRLYEIKWQNYRSVQKAEKTGKILSARYRNNETNSHKQFFRWCETERYSSRIPKVKDLKVKRTNAPFPAEYYPKLLSVTRESIKNGRNPRIRYEHMNYRYVILLMSGIGCRVLECKNLRWTDIDVRKNGIFLYLHGKDKERTIRIPDRIYGHLMDLRKYKDEHHPNYNEEDYPHIFNTWLSPTATNHYAGEVRRRWMTATGMPNPDDYELVCFRHKFITDALNNGAHSLTIASYCGTSQKMIEDTYSGLVDTQVYDLVFKNTPDDALTRNETPKWLNLSSNG</sequence>
<dbReference type="InterPro" id="IPR050090">
    <property type="entry name" value="Tyrosine_recombinase_XerCD"/>
</dbReference>
<dbReference type="PANTHER" id="PTHR30349:SF64">
    <property type="entry name" value="PROPHAGE INTEGRASE INTD-RELATED"/>
    <property type="match status" value="1"/>
</dbReference>
<name>A0ABY5TMA5_9GAMM</name>
<dbReference type="InterPro" id="IPR002104">
    <property type="entry name" value="Integrase_catalytic"/>
</dbReference>
<reference evidence="7" key="1">
    <citation type="submission" date="2022-08" db="EMBL/GenBank/DDBJ databases">
        <title>Catabolic pathway analysis in culturable SAR92 clade bacteria reveals their overlooked roles in DMSP degradation in coastal seas.</title>
        <authorList>
            <person name="He X."/>
            <person name="Zhang X."/>
            <person name="Zhang Y."/>
        </authorList>
    </citation>
    <scope>NUCLEOTIDE SEQUENCE</scope>
    <source>
        <strain evidence="7">H455</strain>
    </source>
</reference>
<evidence type="ECO:0000259" key="5">
    <source>
        <dbReference type="PROSITE" id="PS51898"/>
    </source>
</evidence>
<dbReference type="Gene3D" id="1.10.443.10">
    <property type="entry name" value="Intergrase catalytic core"/>
    <property type="match status" value="1"/>
</dbReference>
<dbReference type="PROSITE" id="PS51900">
    <property type="entry name" value="CB"/>
    <property type="match status" value="1"/>
</dbReference>
<evidence type="ECO:0000256" key="2">
    <source>
        <dbReference type="ARBA" id="ARBA00023125"/>
    </source>
</evidence>
<evidence type="ECO:0000313" key="8">
    <source>
        <dbReference type="Proteomes" id="UP001059934"/>
    </source>
</evidence>
<dbReference type="InterPro" id="IPR044068">
    <property type="entry name" value="CB"/>
</dbReference>
<keyword evidence="2 4" id="KW-0238">DNA-binding</keyword>
<protein>
    <submittedName>
        <fullName evidence="7">Site-specific integrase</fullName>
    </submittedName>
</protein>
<evidence type="ECO:0000256" key="3">
    <source>
        <dbReference type="ARBA" id="ARBA00023172"/>
    </source>
</evidence>
<feature type="domain" description="Core-binding (CB)" evidence="6">
    <location>
        <begin position="86"/>
        <end position="182"/>
    </location>
</feature>
<accession>A0ABY5TMA5</accession>
<dbReference type="PANTHER" id="PTHR30349">
    <property type="entry name" value="PHAGE INTEGRASE-RELATED"/>
    <property type="match status" value="1"/>
</dbReference>
<organism evidence="7 8">
    <name type="scientific">SAR92 clade bacterium H455</name>
    <dbReference type="NCBI Taxonomy" id="2974818"/>
    <lineage>
        <taxon>Bacteria</taxon>
        <taxon>Pseudomonadati</taxon>
        <taxon>Pseudomonadota</taxon>
        <taxon>Gammaproteobacteria</taxon>
        <taxon>Cellvibrionales</taxon>
        <taxon>Porticoccaceae</taxon>
        <taxon>SAR92 clade</taxon>
    </lineage>
</organism>
<dbReference type="Proteomes" id="UP001059934">
    <property type="component" value="Chromosome"/>
</dbReference>
<evidence type="ECO:0000313" key="7">
    <source>
        <dbReference type="EMBL" id="UVW34880.1"/>
    </source>
</evidence>
<dbReference type="InterPro" id="IPR011010">
    <property type="entry name" value="DNA_brk_join_enz"/>
</dbReference>
<evidence type="ECO:0000256" key="4">
    <source>
        <dbReference type="PROSITE-ProRule" id="PRU01248"/>
    </source>
</evidence>
<dbReference type="SUPFAM" id="SSF56349">
    <property type="entry name" value="DNA breaking-rejoining enzymes"/>
    <property type="match status" value="1"/>
</dbReference>
<keyword evidence="1" id="KW-0229">DNA integration</keyword>
<dbReference type="InterPro" id="IPR013762">
    <property type="entry name" value="Integrase-like_cat_sf"/>
</dbReference>
<keyword evidence="8" id="KW-1185">Reference proteome</keyword>
<dbReference type="PROSITE" id="PS51898">
    <property type="entry name" value="TYR_RECOMBINASE"/>
    <property type="match status" value="1"/>
</dbReference>
<keyword evidence="3" id="KW-0233">DNA recombination</keyword>